<dbReference type="AlphaFoldDB" id="A0A7V7RKP1"/>
<reference evidence="2 3" key="1">
    <citation type="journal article" date="2014" name="Arch. Microbiol.">
        <title>Bacillus mesophilum sp. nov., strain IITR-54T, a novel 4-chlorobiphenyl dechlorinating bacterium.</title>
        <authorList>
            <person name="Manickam N."/>
            <person name="Singh N.K."/>
            <person name="Bajaj A."/>
            <person name="Kumar R.M."/>
            <person name="Kaur G."/>
            <person name="Kaur N."/>
            <person name="Bala M."/>
            <person name="Kumar A."/>
            <person name="Mayilraj S."/>
        </authorList>
    </citation>
    <scope>NUCLEOTIDE SEQUENCE [LARGE SCALE GENOMIC DNA]</scope>
    <source>
        <strain evidence="2 3">IITR-54</strain>
    </source>
</reference>
<dbReference type="RefSeq" id="WP_066449594.1">
    <property type="nucleotide sequence ID" value="NZ_WBOT01000004.1"/>
</dbReference>
<dbReference type="Proteomes" id="UP000441354">
    <property type="component" value="Unassembled WGS sequence"/>
</dbReference>
<comment type="caution">
    <text evidence="2">The sequence shown here is derived from an EMBL/GenBank/DDBJ whole genome shotgun (WGS) entry which is preliminary data.</text>
</comment>
<proteinExistence type="predicted"/>
<protein>
    <submittedName>
        <fullName evidence="2">Uncharacterized protein</fullName>
    </submittedName>
</protein>
<dbReference type="OrthoDB" id="2897240at2"/>
<dbReference type="EMBL" id="WBOT01000004">
    <property type="protein sequence ID" value="KAB2331906.1"/>
    <property type="molecule type" value="Genomic_DNA"/>
</dbReference>
<accession>A0A7V7RKP1</accession>
<evidence type="ECO:0000313" key="2">
    <source>
        <dbReference type="EMBL" id="KAB2331906.1"/>
    </source>
</evidence>
<name>A0A7V7RKP1_9BACI</name>
<gene>
    <name evidence="2" type="ORF">F7732_14670</name>
</gene>
<keyword evidence="3" id="KW-1185">Reference proteome</keyword>
<evidence type="ECO:0000313" key="3">
    <source>
        <dbReference type="Proteomes" id="UP000441354"/>
    </source>
</evidence>
<sequence>MGRGEHFNHKNKHHPGDLPASAEQVERHTTEAQEDEEFIVVQEAFKNRFEEDEAKELESRAKQ</sequence>
<feature type="region of interest" description="Disordered" evidence="1">
    <location>
        <begin position="1"/>
        <end position="37"/>
    </location>
</feature>
<organism evidence="2 3">
    <name type="scientific">Bacillus mesophilum</name>
    <dbReference type="NCBI Taxonomy" id="1071718"/>
    <lineage>
        <taxon>Bacteria</taxon>
        <taxon>Bacillati</taxon>
        <taxon>Bacillota</taxon>
        <taxon>Bacilli</taxon>
        <taxon>Bacillales</taxon>
        <taxon>Bacillaceae</taxon>
        <taxon>Bacillus</taxon>
    </lineage>
</organism>
<evidence type="ECO:0000256" key="1">
    <source>
        <dbReference type="SAM" id="MobiDB-lite"/>
    </source>
</evidence>